<dbReference type="PANTHER" id="PTHR15176">
    <property type="entry name" value="NEPHROCYSTIN"/>
    <property type="match status" value="1"/>
</dbReference>
<dbReference type="PANTHER" id="PTHR15176:SF1">
    <property type="entry name" value="NEPHROCYSTIN-1"/>
    <property type="match status" value="1"/>
</dbReference>
<dbReference type="GO" id="GO:0005737">
    <property type="term" value="C:cytoplasm"/>
    <property type="evidence" value="ECO:0007669"/>
    <property type="project" value="TreeGrafter"/>
</dbReference>
<evidence type="ECO:0000256" key="3">
    <source>
        <dbReference type="SAM" id="MobiDB-lite"/>
    </source>
</evidence>
<keyword evidence="1 2" id="KW-0728">SH3 domain</keyword>
<proteinExistence type="predicted"/>
<dbReference type="InterPro" id="IPR039687">
    <property type="entry name" value="NPHP1"/>
</dbReference>
<gene>
    <name evidence="6" type="ORF">SeLEV6574_g05536</name>
    <name evidence="5" type="ORF">SeLEV6574_g05541</name>
</gene>
<evidence type="ECO:0000313" key="6">
    <source>
        <dbReference type="EMBL" id="TPX42554.1"/>
    </source>
</evidence>
<comment type="caution">
    <text evidence="6">The sequence shown here is derived from an EMBL/GenBank/DDBJ whole genome shotgun (WGS) entry which is preliminary data.</text>
</comment>
<dbReference type="AlphaFoldDB" id="A0A507CTQ5"/>
<dbReference type="CDD" id="cd00174">
    <property type="entry name" value="SH3"/>
    <property type="match status" value="1"/>
</dbReference>
<reference evidence="6 7" key="1">
    <citation type="journal article" date="2019" name="Sci. Rep.">
        <title>Comparative genomics of chytrid fungi reveal insights into the obligate biotrophic and pathogenic lifestyle of Synchytrium endobioticum.</title>
        <authorList>
            <person name="van de Vossenberg B.T.L.H."/>
            <person name="Warris S."/>
            <person name="Nguyen H.D.T."/>
            <person name="van Gent-Pelzer M.P.E."/>
            <person name="Joly D.L."/>
            <person name="van de Geest H.C."/>
            <person name="Bonants P.J.M."/>
            <person name="Smith D.S."/>
            <person name="Levesque C.A."/>
            <person name="van der Lee T.A.J."/>
        </authorList>
    </citation>
    <scope>NUCLEOTIDE SEQUENCE [LARGE SCALE GENOMIC DNA]</scope>
    <source>
        <strain evidence="6 7">LEV6574</strain>
    </source>
</reference>
<dbReference type="PRINTS" id="PR00452">
    <property type="entry name" value="SH3DOMAIN"/>
</dbReference>
<dbReference type="EMBL" id="QEAM01000265">
    <property type="protein sequence ID" value="TPX42554.1"/>
    <property type="molecule type" value="Genomic_DNA"/>
</dbReference>
<feature type="domain" description="SH3" evidence="4">
    <location>
        <begin position="42"/>
        <end position="104"/>
    </location>
</feature>
<accession>A0A507CTQ5</accession>
<dbReference type="Proteomes" id="UP000320475">
    <property type="component" value="Unassembled WGS sequence"/>
</dbReference>
<evidence type="ECO:0000313" key="7">
    <source>
        <dbReference type="Proteomes" id="UP000320475"/>
    </source>
</evidence>
<evidence type="ECO:0000313" key="5">
    <source>
        <dbReference type="EMBL" id="TPX42550.1"/>
    </source>
</evidence>
<dbReference type="EMBL" id="QEAM01000265">
    <property type="protein sequence ID" value="TPX42550.1"/>
    <property type="molecule type" value="Genomic_DNA"/>
</dbReference>
<dbReference type="SUPFAM" id="SSF50044">
    <property type="entry name" value="SH3-domain"/>
    <property type="match status" value="1"/>
</dbReference>
<feature type="region of interest" description="Disordered" evidence="3">
    <location>
        <begin position="105"/>
        <end position="147"/>
    </location>
</feature>
<dbReference type="OrthoDB" id="5340910at2759"/>
<dbReference type="Gene3D" id="2.30.30.40">
    <property type="entry name" value="SH3 Domains"/>
    <property type="match status" value="1"/>
</dbReference>
<organism evidence="6 7">
    <name type="scientific">Synchytrium endobioticum</name>
    <dbReference type="NCBI Taxonomy" id="286115"/>
    <lineage>
        <taxon>Eukaryota</taxon>
        <taxon>Fungi</taxon>
        <taxon>Fungi incertae sedis</taxon>
        <taxon>Chytridiomycota</taxon>
        <taxon>Chytridiomycota incertae sedis</taxon>
        <taxon>Chytridiomycetes</taxon>
        <taxon>Synchytriales</taxon>
        <taxon>Synchytriaceae</taxon>
        <taxon>Synchytrium</taxon>
    </lineage>
</organism>
<evidence type="ECO:0000256" key="1">
    <source>
        <dbReference type="ARBA" id="ARBA00022443"/>
    </source>
</evidence>
<sequence>MSRHLIWRLKSDTSPGRATRPSPLSTAAIRSVDRIQTAMPADKSKYAIAIYDYRGATDEECDFDKGDIFEIVNHDNAEWWYVRFEDDKDVEGYVPSTYVKVVSPDEVQRLGNERDDEEEYEEDDQDADYDDDDESYNDDGGSRSDQNVYRNLPVSALAADLKAHVAQHKLFGGIPVTPSTPTVHQLTAPPVKVEGFPDLTRGFRPSTLAFAAKHGIGQLRNSLLPKLDESGLGFADLMLDLKKNRIRRRITKLNVAFSILEAKHVLPPPAGLRVLGRHVRVAIFDRVGVVANMLSVDAVVNQDLWKFSTKTSLLFPKDDENTCLLRANAVDFRLCVLFELCVVVAKPNSKPNSNGNDVEDISCGWGVFPLYSADGGPVENKPYDIKLYGGTPLDKEAEAFEIGERKGFLSNFINPSRAPKLSIRIWKLSNSAMVRINQLPDTILTFLSWVPVLAMYRSVLATSLLVPHESRGLNLAPSYDPILALVPVLMEQNDLARLLEVAWEKKFRVLKRREKKSSHMLSQTLLDACLAVYPLLHIIGMPKHIPGDAEKAQVRRAFMDSFSSVGLMEMLGKNPHLLTYEAFDAKEVTFDYLSSAKASALVA</sequence>
<feature type="compositionally biased region" description="Acidic residues" evidence="3">
    <location>
        <begin position="114"/>
        <end position="137"/>
    </location>
</feature>
<evidence type="ECO:0000259" key="4">
    <source>
        <dbReference type="PROSITE" id="PS50002"/>
    </source>
</evidence>
<protein>
    <recommendedName>
        <fullName evidence="4">SH3 domain-containing protein</fullName>
    </recommendedName>
</protein>
<dbReference type="InterPro" id="IPR001452">
    <property type="entry name" value="SH3_domain"/>
</dbReference>
<dbReference type="GO" id="GO:0005929">
    <property type="term" value="C:cilium"/>
    <property type="evidence" value="ECO:0007669"/>
    <property type="project" value="TreeGrafter"/>
</dbReference>
<dbReference type="InterPro" id="IPR036028">
    <property type="entry name" value="SH3-like_dom_sf"/>
</dbReference>
<dbReference type="SMART" id="SM00326">
    <property type="entry name" value="SH3"/>
    <property type="match status" value="1"/>
</dbReference>
<dbReference type="Pfam" id="PF00018">
    <property type="entry name" value="SH3_1"/>
    <property type="match status" value="1"/>
</dbReference>
<evidence type="ECO:0000256" key="2">
    <source>
        <dbReference type="PROSITE-ProRule" id="PRU00192"/>
    </source>
</evidence>
<name>A0A507CTQ5_9FUNG</name>
<dbReference type="PROSITE" id="PS50002">
    <property type="entry name" value="SH3"/>
    <property type="match status" value="1"/>
</dbReference>